<evidence type="ECO:0000259" key="10">
    <source>
        <dbReference type="PROSITE" id="PS51049"/>
    </source>
</evidence>
<feature type="compositionally biased region" description="Basic and acidic residues" evidence="8">
    <location>
        <begin position="666"/>
        <end position="679"/>
    </location>
</feature>
<feature type="domain" description="KASH" evidence="10">
    <location>
        <begin position="720"/>
        <end position="775"/>
    </location>
</feature>
<evidence type="ECO:0000256" key="6">
    <source>
        <dbReference type="ARBA" id="ARBA00023242"/>
    </source>
</evidence>
<gene>
    <name evidence="12" type="primary">LOC106819700</name>
</gene>
<dbReference type="PROSITE" id="PS51049">
    <property type="entry name" value="KASH"/>
    <property type="match status" value="1"/>
</dbReference>
<dbReference type="RefSeq" id="XP_014679790.1">
    <property type="nucleotide sequence ID" value="XM_014824304.1"/>
</dbReference>
<reference evidence="12" key="1">
    <citation type="submission" date="2025-08" db="UniProtKB">
        <authorList>
            <consortium name="RefSeq"/>
        </authorList>
    </citation>
    <scope>IDENTIFICATION</scope>
</reference>
<feature type="compositionally biased region" description="Low complexity" evidence="8">
    <location>
        <begin position="486"/>
        <end position="503"/>
    </location>
</feature>
<feature type="compositionally biased region" description="Polar residues" evidence="8">
    <location>
        <begin position="472"/>
        <end position="485"/>
    </location>
</feature>
<name>A0ABM1F5R9_PRICU</name>
<feature type="topological domain" description="Perinuclear space" evidence="7">
    <location>
        <begin position="750"/>
        <end position="775"/>
    </location>
</feature>
<keyword evidence="4 9" id="KW-1133">Transmembrane helix</keyword>
<proteinExistence type="inferred from homology"/>
<feature type="topological domain" description="Cytoplasmic" evidence="7">
    <location>
        <begin position="1"/>
        <end position="728"/>
    </location>
</feature>
<feature type="region of interest" description="Disordered" evidence="8">
    <location>
        <begin position="580"/>
        <end position="715"/>
    </location>
</feature>
<dbReference type="SUPFAM" id="SSF46966">
    <property type="entry name" value="Spectrin repeat"/>
    <property type="match status" value="1"/>
</dbReference>
<evidence type="ECO:0000256" key="9">
    <source>
        <dbReference type="SAM" id="Phobius"/>
    </source>
</evidence>
<evidence type="ECO:0000256" key="7">
    <source>
        <dbReference type="PROSITE-ProRule" id="PRU00385"/>
    </source>
</evidence>
<evidence type="ECO:0000256" key="5">
    <source>
        <dbReference type="ARBA" id="ARBA00023136"/>
    </source>
</evidence>
<feature type="compositionally biased region" description="Acidic residues" evidence="8">
    <location>
        <begin position="581"/>
        <end position="593"/>
    </location>
</feature>
<keyword evidence="11" id="KW-1185">Reference proteome</keyword>
<dbReference type="InterPro" id="IPR012315">
    <property type="entry name" value="KASH"/>
</dbReference>
<keyword evidence="3 7" id="KW-0812">Transmembrane</keyword>
<feature type="transmembrane region" description="Helical" evidence="9">
    <location>
        <begin position="722"/>
        <end position="743"/>
    </location>
</feature>
<evidence type="ECO:0000313" key="11">
    <source>
        <dbReference type="Proteomes" id="UP000695022"/>
    </source>
</evidence>
<evidence type="ECO:0000256" key="2">
    <source>
        <dbReference type="ARBA" id="ARBA00008619"/>
    </source>
</evidence>
<comment type="similarity">
    <text evidence="2">Belongs to the nesprin family.</text>
</comment>
<evidence type="ECO:0000313" key="12">
    <source>
        <dbReference type="RefSeq" id="XP_014679790.1"/>
    </source>
</evidence>
<dbReference type="Pfam" id="PF10541">
    <property type="entry name" value="KASH"/>
    <property type="match status" value="1"/>
</dbReference>
<feature type="region of interest" description="Disordered" evidence="8">
    <location>
        <begin position="465"/>
        <end position="566"/>
    </location>
</feature>
<accession>A0ABM1F5R9</accession>
<keyword evidence="6" id="KW-0539">Nucleus</keyword>
<organism evidence="11 12">
    <name type="scientific">Priapulus caudatus</name>
    <name type="common">Priapulid worm</name>
    <dbReference type="NCBI Taxonomy" id="37621"/>
    <lineage>
        <taxon>Eukaryota</taxon>
        <taxon>Metazoa</taxon>
        <taxon>Ecdysozoa</taxon>
        <taxon>Scalidophora</taxon>
        <taxon>Priapulida</taxon>
        <taxon>Priapulimorpha</taxon>
        <taxon>Priapulimorphida</taxon>
        <taxon>Priapulidae</taxon>
        <taxon>Priapulus</taxon>
    </lineage>
</organism>
<dbReference type="GeneID" id="106819700"/>
<comment type="subcellular location">
    <subcellularLocation>
        <location evidence="1">Nucleus membrane</location>
    </subcellularLocation>
</comment>
<dbReference type="SMART" id="SM01249">
    <property type="entry name" value="KASH"/>
    <property type="match status" value="1"/>
</dbReference>
<feature type="compositionally biased region" description="Polar residues" evidence="8">
    <location>
        <begin position="512"/>
        <end position="526"/>
    </location>
</feature>
<sequence length="775" mass="85107">MATTTTTDPVPTLGKFASSVVDASAEWCRSTGNGDCDADAREESSDGLFYDDSMDVAEEEYSHGFLEELATLPIDIDVDDLNTVILESANQLLEFEEWMVGWQQEMTVGEGDSQDFSQIIRDLLETLEANHRCLKVVYDQIAGPTATLSVSEQEITTVADLLHRWQGLIDAAGGAQRTWEAVRAMQSDIIALEEMLVVMEIEGLADCSDDSPMDLGYLEEAVSALKEQLHRQEDMRKRILSVNMLLHGFHGNHPSINVNALQDDITPILLKSDELHHRSSCRLARLSPLLDHWQAFFENVCDLRFVIAEERSRLAPLLAEDEDEEAGDSYDTLDALSDVQGVLDELNSIERRYRSLSDDSEAILAIGDDDTNAGVVDDLSEVAAELADLREKCGDLARLLESELDETRRRAAESLLPAETSRPASEACIVETGSCVREFSPGCDVSVDEMGLYAPESLSREMRLPTCDSHSETQLPASESYSETTSPAIISSSKTDSSTSSPSDETRLPISDSYNETTSAAPNSHIETVLPTPSPFDETRLPTPDSRSDTMSSMPDSPCEEARFSTHDFSLDDTLRLALSDMDDDDEDNDDVDPSLVGRMQTGDAATTPCRESSLAGQRTGEESSERDRANSRTESERRRGDDPPEDVDSTSPVGEEGDGVSPRSGVERRMDLAGKVGEEGLAEASTIGKQRKAGSGCEPEQSRPSKRRRHTRDAATRARPLLVRLLAASLPFYVLLLCVFLLPPLLEPRCCNNINAYASSWSTALTWRWGAPPT</sequence>
<evidence type="ECO:0000256" key="8">
    <source>
        <dbReference type="SAM" id="MobiDB-lite"/>
    </source>
</evidence>
<feature type="compositionally biased region" description="Basic and acidic residues" evidence="8">
    <location>
        <begin position="620"/>
        <end position="643"/>
    </location>
</feature>
<evidence type="ECO:0000256" key="1">
    <source>
        <dbReference type="ARBA" id="ARBA00004126"/>
    </source>
</evidence>
<protein>
    <submittedName>
        <fullName evidence="12">Uncharacterized protein LOC106819700</fullName>
    </submittedName>
</protein>
<evidence type="ECO:0000256" key="3">
    <source>
        <dbReference type="ARBA" id="ARBA00022692"/>
    </source>
</evidence>
<dbReference type="Proteomes" id="UP000695022">
    <property type="component" value="Unplaced"/>
</dbReference>
<keyword evidence="5 7" id="KW-0472">Membrane</keyword>
<dbReference type="Gene3D" id="1.20.58.60">
    <property type="match status" value="1"/>
</dbReference>
<evidence type="ECO:0000256" key="4">
    <source>
        <dbReference type="ARBA" id="ARBA00022989"/>
    </source>
</evidence>